<protein>
    <submittedName>
        <fullName evidence="1">Uncharacterized protein</fullName>
    </submittedName>
</protein>
<proteinExistence type="predicted"/>
<dbReference type="KEGG" id="tsh:Tsac_2718"/>
<reference evidence="1 2" key="1">
    <citation type="journal article" date="2014" name="Appl. Environ. Microbiol.">
        <title>Profile of Secreted Hydrolases, Associated Proteins, and SlpA in Thermoanaerobacterium saccharolyticum during the Degradation of Hemicellulose.</title>
        <authorList>
            <person name="Currie D.H."/>
            <person name="Guss A.M."/>
            <person name="Herring C.D."/>
            <person name="Giannone R.J."/>
            <person name="Johnson C.M."/>
            <person name="Lankford P.K."/>
            <person name="Brown S.D."/>
            <person name="Hettich R.L."/>
            <person name="Lynd L.R."/>
        </authorList>
    </citation>
    <scope>NUCLEOTIDE SEQUENCE [LARGE SCALE GENOMIC DNA]</scope>
    <source>
        <strain evidence="2">DSM 8691 / JW/SL-YS485</strain>
    </source>
</reference>
<dbReference type="RefSeq" id="WP_014759536.1">
    <property type="nucleotide sequence ID" value="NC_017998.1"/>
</dbReference>
<dbReference type="AlphaFoldDB" id="I3WBR4"/>
<evidence type="ECO:0000313" key="1">
    <source>
        <dbReference type="EMBL" id="AFK94265.1"/>
    </source>
</evidence>
<dbReference type="BioCyc" id="TSAC1094508:GLMA-2764-MONOMER"/>
<keyword evidence="1" id="KW-0614">Plasmid</keyword>
<dbReference type="Pfam" id="PF14460">
    <property type="entry name" value="Prok-E2_D"/>
    <property type="match status" value="1"/>
</dbReference>
<geneLocation type="plasmid" evidence="1 2">
    <name>pMU3262</name>
</geneLocation>
<dbReference type="InterPro" id="IPR032787">
    <property type="entry name" value="Prok-E2_D"/>
</dbReference>
<dbReference type="Proteomes" id="UP000006178">
    <property type="component" value="Plasmid pMU3262"/>
</dbReference>
<name>I3WBR4_THESW</name>
<dbReference type="EMBL" id="CP003185">
    <property type="protein sequence ID" value="AFK94265.1"/>
    <property type="molecule type" value="Genomic_DNA"/>
</dbReference>
<evidence type="ECO:0000313" key="2">
    <source>
        <dbReference type="Proteomes" id="UP000006178"/>
    </source>
</evidence>
<sequence length="224" mass="25540">MIIKGDEENLKVSFTVDNMVKLTFLSEGGNVVKYITFDDFVGAILAAQHKEDKVITENITPILPPNTIQYMELTNGGYIIVIKKDKCNIDIEYGDKIYKKVGIPTLLFAFRMYQDTLQEGYVVSVKDKIINADTPIYFYPFSNVFKDTHICWGNKLPTFPDVLYISNIADMFLSMPNSSHNYGFNSSGLEYRPLLESLEGKIFDESILLSMNMTYSEWISSIIN</sequence>
<gene>
    <name evidence="1" type="ordered locus">Tsac_2718</name>
</gene>
<keyword evidence="2" id="KW-1185">Reference proteome</keyword>
<organism evidence="1 2">
    <name type="scientific">Thermoanaerobacterium saccharolyticum (strain DSM 8691 / JW/SL-YS485)</name>
    <dbReference type="NCBI Taxonomy" id="1094508"/>
    <lineage>
        <taxon>Bacteria</taxon>
        <taxon>Bacillati</taxon>
        <taxon>Bacillota</taxon>
        <taxon>Clostridia</taxon>
        <taxon>Thermoanaerobacterales</taxon>
        <taxon>Thermoanaerobacteraceae</taxon>
        <taxon>Thermoanaerobacterium</taxon>
    </lineage>
</organism>
<dbReference type="PATRIC" id="fig|1094508.3.peg.2752"/>
<accession>I3WBR4</accession>